<dbReference type="RefSeq" id="XP_002670887.1">
    <property type="nucleotide sequence ID" value="XM_002670841.1"/>
</dbReference>
<dbReference type="GO" id="GO:0016020">
    <property type="term" value="C:membrane"/>
    <property type="evidence" value="ECO:0007669"/>
    <property type="project" value="UniProtKB-SubCell"/>
</dbReference>
<feature type="compositionally biased region" description="Basic and acidic residues" evidence="8">
    <location>
        <begin position="13"/>
        <end position="23"/>
    </location>
</feature>
<feature type="domain" description="Cyclic nucleotide-binding" evidence="10">
    <location>
        <begin position="519"/>
        <end position="624"/>
    </location>
</feature>
<dbReference type="GeneID" id="8853818"/>
<dbReference type="FunFam" id="3.10.580.10:FF:000006">
    <property type="entry name" value="DUF21 and CBS domain protein"/>
    <property type="match status" value="1"/>
</dbReference>
<feature type="transmembrane region" description="Helical" evidence="9">
    <location>
        <begin position="251"/>
        <end position="273"/>
    </location>
</feature>
<feature type="domain" description="CBS" evidence="11">
    <location>
        <begin position="402"/>
        <end position="469"/>
    </location>
</feature>
<dbReference type="PANTHER" id="PTHR12064:SF97">
    <property type="entry name" value="METAL TRANSPORTER CNNM-5"/>
    <property type="match status" value="1"/>
</dbReference>
<dbReference type="InterPro" id="IPR014710">
    <property type="entry name" value="RmlC-like_jellyroll"/>
</dbReference>
<dbReference type="Pfam" id="PF25562">
    <property type="entry name" value="CNBH_CNNM2_C"/>
    <property type="match status" value="1"/>
</dbReference>
<feature type="transmembrane region" description="Helical" evidence="9">
    <location>
        <begin position="221"/>
        <end position="239"/>
    </location>
</feature>
<comment type="subcellular location">
    <subcellularLocation>
        <location evidence="1">Membrane</location>
        <topology evidence="1">Multi-pass membrane protein</topology>
    </subcellularLocation>
</comment>
<dbReference type="OMA" id="VYMRVHR"/>
<proteinExistence type="predicted"/>
<dbReference type="InParanoid" id="D2VYN0"/>
<accession>D2VYN0</accession>
<dbReference type="InterPro" id="IPR044751">
    <property type="entry name" value="Ion_transp-like_CBS"/>
</dbReference>
<keyword evidence="6" id="KW-0129">CBS domain</keyword>
<keyword evidence="5 7" id="KW-0472">Membrane</keyword>
<dbReference type="AlphaFoldDB" id="D2VYN0"/>
<dbReference type="Gene3D" id="2.60.120.10">
    <property type="entry name" value="Jelly Rolls"/>
    <property type="match status" value="1"/>
</dbReference>
<dbReference type="Pfam" id="PF01595">
    <property type="entry name" value="CNNM"/>
    <property type="match status" value="1"/>
</dbReference>
<dbReference type="GO" id="GO:0030026">
    <property type="term" value="P:intracellular manganese ion homeostasis"/>
    <property type="evidence" value="ECO:0007669"/>
    <property type="project" value="TreeGrafter"/>
</dbReference>
<keyword evidence="2 7" id="KW-0812">Transmembrane</keyword>
<evidence type="ECO:0000256" key="8">
    <source>
        <dbReference type="SAM" id="MobiDB-lite"/>
    </source>
</evidence>
<evidence type="ECO:0000256" key="1">
    <source>
        <dbReference type="ARBA" id="ARBA00004141"/>
    </source>
</evidence>
<feature type="domain" description="CNNM transmembrane" evidence="12">
    <location>
        <begin position="132"/>
        <end position="315"/>
    </location>
</feature>
<dbReference type="InterPro" id="IPR046342">
    <property type="entry name" value="CBS_dom_sf"/>
</dbReference>
<dbReference type="OrthoDB" id="5353557at2759"/>
<evidence type="ECO:0000256" key="2">
    <source>
        <dbReference type="ARBA" id="ARBA00022692"/>
    </source>
</evidence>
<dbReference type="InterPro" id="IPR045095">
    <property type="entry name" value="ACDP"/>
</dbReference>
<evidence type="ECO:0000256" key="5">
    <source>
        <dbReference type="ARBA" id="ARBA00023136"/>
    </source>
</evidence>
<reference evidence="13 14" key="1">
    <citation type="journal article" date="2010" name="Cell">
        <title>The genome of Naegleria gruberi illuminates early eukaryotic versatility.</title>
        <authorList>
            <person name="Fritz-Laylin L.K."/>
            <person name="Prochnik S.E."/>
            <person name="Ginger M.L."/>
            <person name="Dacks J.B."/>
            <person name="Carpenter M.L."/>
            <person name="Field M.C."/>
            <person name="Kuo A."/>
            <person name="Paredez A."/>
            <person name="Chapman J."/>
            <person name="Pham J."/>
            <person name="Shu S."/>
            <person name="Neupane R."/>
            <person name="Cipriano M."/>
            <person name="Mancuso J."/>
            <person name="Tu H."/>
            <person name="Salamov A."/>
            <person name="Lindquist E."/>
            <person name="Shapiro H."/>
            <person name="Lucas S."/>
            <person name="Grigoriev I.V."/>
            <person name="Cande W.Z."/>
            <person name="Fulton C."/>
            <person name="Rokhsar D.S."/>
            <person name="Dawson S.C."/>
        </authorList>
    </citation>
    <scope>NUCLEOTIDE SEQUENCE [LARGE SCALE GENOMIC DNA]</scope>
    <source>
        <strain evidence="13 14">NEG-M</strain>
    </source>
</reference>
<dbReference type="CDD" id="cd00038">
    <property type="entry name" value="CAP_ED"/>
    <property type="match status" value="1"/>
</dbReference>
<dbReference type="SUPFAM" id="SSF54631">
    <property type="entry name" value="CBS-domain pair"/>
    <property type="match status" value="1"/>
</dbReference>
<evidence type="ECO:0000313" key="13">
    <source>
        <dbReference type="EMBL" id="EFC38143.1"/>
    </source>
</evidence>
<keyword evidence="14" id="KW-1185">Reference proteome</keyword>
<protein>
    <submittedName>
        <fullName evidence="13">Predicted protein</fullName>
    </submittedName>
</protein>
<dbReference type="eggNOG" id="KOG2118">
    <property type="taxonomic scope" value="Eukaryota"/>
</dbReference>
<sequence length="719" mass="81756">MLLSLSFPLLNHGKSDDHNRKENPNCPPPPSPPPIKKRSFSLVLLLALLILVVLATFSYEQHSMFVVEGYVPTRRRISHVFASSSSSSAVNSNNMTIDWPSVCANYYNHTNNGSAPIPHHEEEEEPNILNMPWYDIVINVGASMFFILGAGLMSGFTLGLLSIDTMQLDILKSTGTEKERKYAARLAPILKRHHLLLVTLLLWNALCVECLPLFLDKLVPEWAAILLGITFVLLFGEVIPQSVISRYGMAIGGTLYWLVWFLIGLAFVIAYPISKLLDWMLGSDHGTLYKRTELKELVNIHSKAHDPNFHLTEHEAKILGGALEFARIPVSQILTKFENVFMLDFDSQLDVDTMTSIWQAGHSRIPVFKGDKNNVVGLLYVKDLILVNPDECVPISTILTFYGREVLKVFPDTYCDEMLKTFKSGRTHIAIVQEPRESETGGDPYYAIVGIVSLEDIIEEIIKDEIVDETDIYVDNTNQSKINRPQNSTSLLLKLERTNRLTPKQVVAVGSYLWKSMATFRLLPEEYLHRLLGKCAVVDVKKSSSDEELLLIEKNKECDYFALVFSGKLEAVFCEEKFTSEMGPWSFIGERALTRETFIPDYDVRIVKDVTFVKITKKDFIEIISQVFIQENSFFLPKDMEWMNPILNNMNKHQNSNVKISASHVTHKSSDNLNKTPEPENTPVDDTDIELDHVIPQKKRFFKKYSKFKDDLNEEDDIV</sequence>
<feature type="transmembrane region" description="Helical" evidence="9">
    <location>
        <begin position="40"/>
        <end position="59"/>
    </location>
</feature>
<dbReference type="InterPro" id="IPR000644">
    <property type="entry name" value="CBS_dom"/>
</dbReference>
<dbReference type="EMBL" id="GG738911">
    <property type="protein sequence ID" value="EFC38143.1"/>
    <property type="molecule type" value="Genomic_DNA"/>
</dbReference>
<keyword evidence="4 7" id="KW-1133">Transmembrane helix</keyword>
<evidence type="ECO:0000256" key="6">
    <source>
        <dbReference type="PROSITE-ProRule" id="PRU00703"/>
    </source>
</evidence>
<evidence type="ECO:0000256" key="7">
    <source>
        <dbReference type="PROSITE-ProRule" id="PRU01193"/>
    </source>
</evidence>
<dbReference type="CDD" id="cd04590">
    <property type="entry name" value="CBS_pair_CorC_HlyC_assoc"/>
    <property type="match status" value="1"/>
</dbReference>
<dbReference type="PROSITE" id="PS51371">
    <property type="entry name" value="CBS"/>
    <property type="match status" value="1"/>
</dbReference>
<evidence type="ECO:0000259" key="10">
    <source>
        <dbReference type="PROSITE" id="PS50042"/>
    </source>
</evidence>
<feature type="transmembrane region" description="Helical" evidence="9">
    <location>
        <begin position="136"/>
        <end position="163"/>
    </location>
</feature>
<dbReference type="Proteomes" id="UP000006671">
    <property type="component" value="Unassembled WGS sequence"/>
</dbReference>
<feature type="region of interest" description="Disordered" evidence="8">
    <location>
        <begin position="663"/>
        <end position="688"/>
    </location>
</feature>
<evidence type="ECO:0000256" key="9">
    <source>
        <dbReference type="SAM" id="Phobius"/>
    </source>
</evidence>
<evidence type="ECO:0000256" key="3">
    <source>
        <dbReference type="ARBA" id="ARBA00022737"/>
    </source>
</evidence>
<dbReference type="FunCoup" id="D2VYN0">
    <property type="interactions" value="244"/>
</dbReference>
<dbReference type="SUPFAM" id="SSF51206">
    <property type="entry name" value="cAMP-binding domain-like"/>
    <property type="match status" value="1"/>
</dbReference>
<evidence type="ECO:0000256" key="4">
    <source>
        <dbReference type="ARBA" id="ARBA00022989"/>
    </source>
</evidence>
<dbReference type="KEGG" id="ngr:NAEGRDRAFT_74178"/>
<dbReference type="InterPro" id="IPR000595">
    <property type="entry name" value="cNMP-bd_dom"/>
</dbReference>
<dbReference type="PANTHER" id="PTHR12064">
    <property type="entry name" value="METAL TRANSPORTER CNNM"/>
    <property type="match status" value="1"/>
</dbReference>
<name>D2VYN0_NAEGR</name>
<dbReference type="InterPro" id="IPR018490">
    <property type="entry name" value="cNMP-bd_dom_sf"/>
</dbReference>
<organism evidence="14">
    <name type="scientific">Naegleria gruberi</name>
    <name type="common">Amoeba</name>
    <dbReference type="NCBI Taxonomy" id="5762"/>
    <lineage>
        <taxon>Eukaryota</taxon>
        <taxon>Discoba</taxon>
        <taxon>Heterolobosea</taxon>
        <taxon>Tetramitia</taxon>
        <taxon>Eutetramitia</taxon>
        <taxon>Vahlkampfiidae</taxon>
        <taxon>Naegleria</taxon>
    </lineage>
</organism>
<dbReference type="PROSITE" id="PS50042">
    <property type="entry name" value="CNMP_BINDING_3"/>
    <property type="match status" value="1"/>
</dbReference>
<feature type="region of interest" description="Disordered" evidence="8">
    <location>
        <begin position="11"/>
        <end position="33"/>
    </location>
</feature>
<dbReference type="VEuPathDB" id="AmoebaDB:NAEGRDRAFT_74178"/>
<dbReference type="Gene3D" id="3.10.580.10">
    <property type="entry name" value="CBS-domain"/>
    <property type="match status" value="1"/>
</dbReference>
<keyword evidence="3" id="KW-0677">Repeat</keyword>
<evidence type="ECO:0000313" key="14">
    <source>
        <dbReference type="Proteomes" id="UP000006671"/>
    </source>
</evidence>
<evidence type="ECO:0000259" key="11">
    <source>
        <dbReference type="PROSITE" id="PS51371"/>
    </source>
</evidence>
<dbReference type="STRING" id="5762.D2VYN0"/>
<evidence type="ECO:0000259" key="12">
    <source>
        <dbReference type="PROSITE" id="PS51846"/>
    </source>
</evidence>
<dbReference type="PROSITE" id="PS51846">
    <property type="entry name" value="CNNM"/>
    <property type="match status" value="1"/>
</dbReference>
<dbReference type="InterPro" id="IPR002550">
    <property type="entry name" value="CNNM"/>
</dbReference>
<gene>
    <name evidence="13" type="ORF">NAEGRDRAFT_74178</name>
</gene>
<dbReference type="GO" id="GO:0010960">
    <property type="term" value="P:magnesium ion homeostasis"/>
    <property type="evidence" value="ECO:0007669"/>
    <property type="project" value="InterPro"/>
</dbReference>
<dbReference type="GO" id="GO:0005737">
    <property type="term" value="C:cytoplasm"/>
    <property type="evidence" value="ECO:0007669"/>
    <property type="project" value="TreeGrafter"/>
</dbReference>